<dbReference type="GO" id="GO:0003700">
    <property type="term" value="F:DNA-binding transcription factor activity"/>
    <property type="evidence" value="ECO:0007669"/>
    <property type="project" value="InterPro"/>
</dbReference>
<dbReference type="Gene3D" id="3.40.50.2300">
    <property type="match status" value="1"/>
</dbReference>
<dbReference type="InterPro" id="IPR001789">
    <property type="entry name" value="Sig_transdc_resp-reg_receiver"/>
</dbReference>
<dbReference type="GO" id="GO:0000160">
    <property type="term" value="P:phosphorelay signal transduction system"/>
    <property type="evidence" value="ECO:0007669"/>
    <property type="project" value="InterPro"/>
</dbReference>
<comment type="caution">
    <text evidence="9">The sequence shown here is derived from an EMBL/GenBank/DDBJ whole genome shotgun (WGS) entry which is preliminary data.</text>
</comment>
<dbReference type="InterPro" id="IPR018062">
    <property type="entry name" value="HTH_AraC-typ_CS"/>
</dbReference>
<feature type="domain" description="HTH araC/xylS-type" evidence="7">
    <location>
        <begin position="148"/>
        <end position="246"/>
    </location>
</feature>
<dbReference type="PROSITE" id="PS50110">
    <property type="entry name" value="RESPONSE_REGULATORY"/>
    <property type="match status" value="1"/>
</dbReference>
<dbReference type="EMBL" id="JACRTL010000003">
    <property type="protein sequence ID" value="MBC8610757.1"/>
    <property type="molecule type" value="Genomic_DNA"/>
</dbReference>
<dbReference type="PANTHER" id="PTHR43280:SF28">
    <property type="entry name" value="HTH-TYPE TRANSCRIPTIONAL ACTIVATOR RHAS"/>
    <property type="match status" value="1"/>
</dbReference>
<dbReference type="InterPro" id="IPR009057">
    <property type="entry name" value="Homeodomain-like_sf"/>
</dbReference>
<dbReference type="PRINTS" id="PR00032">
    <property type="entry name" value="HTHARAC"/>
</dbReference>
<proteinExistence type="predicted"/>
<dbReference type="InterPro" id="IPR018060">
    <property type="entry name" value="HTH_AraC"/>
</dbReference>
<protein>
    <recommendedName>
        <fullName evidence="1">Stage 0 sporulation protein A homolog</fullName>
    </recommendedName>
</protein>
<dbReference type="Pfam" id="PF00072">
    <property type="entry name" value="Response_reg"/>
    <property type="match status" value="1"/>
</dbReference>
<reference evidence="9" key="1">
    <citation type="submission" date="2020-08" db="EMBL/GenBank/DDBJ databases">
        <title>Genome public.</title>
        <authorList>
            <person name="Liu C."/>
            <person name="Sun Q."/>
        </authorList>
    </citation>
    <scope>NUCLEOTIDE SEQUENCE</scope>
    <source>
        <strain evidence="9">NSJ-15</strain>
    </source>
</reference>
<evidence type="ECO:0000259" key="7">
    <source>
        <dbReference type="PROSITE" id="PS01124"/>
    </source>
</evidence>
<evidence type="ECO:0000256" key="5">
    <source>
        <dbReference type="ARBA" id="ARBA00024867"/>
    </source>
</evidence>
<dbReference type="PANTHER" id="PTHR43280">
    <property type="entry name" value="ARAC-FAMILY TRANSCRIPTIONAL REGULATOR"/>
    <property type="match status" value="1"/>
</dbReference>
<dbReference type="RefSeq" id="WP_154825555.1">
    <property type="nucleotide sequence ID" value="NZ_JACRTL010000003.1"/>
</dbReference>
<dbReference type="SUPFAM" id="SSF46689">
    <property type="entry name" value="Homeodomain-like"/>
    <property type="match status" value="2"/>
</dbReference>
<comment type="function">
    <text evidence="5">May play the central regulatory role in sporulation. It may be an element of the effector pathway responsible for the activation of sporulation genes in response to nutritional stress. Spo0A may act in concert with spo0H (a sigma factor) to control the expression of some genes that are critical to the sporulation process.</text>
</comment>
<dbReference type="InterPro" id="IPR011006">
    <property type="entry name" value="CheY-like_superfamily"/>
</dbReference>
<dbReference type="SMART" id="SM00342">
    <property type="entry name" value="HTH_ARAC"/>
    <property type="match status" value="1"/>
</dbReference>
<evidence type="ECO:0000256" key="2">
    <source>
        <dbReference type="ARBA" id="ARBA00023015"/>
    </source>
</evidence>
<feature type="domain" description="Response regulatory" evidence="8">
    <location>
        <begin position="3"/>
        <end position="121"/>
    </location>
</feature>
<sequence>MLKVMIVDDEKPIRQWFEFILRDIPDMDIHIIGSYPNGQVALKACETELPDVIFCDIIMPVMNGIELIRQAKERYPSVEVLILSNFGDFDYVYQGLRYGAFDYLLKAKSDDSDIVRVMHELQDKLQERRRLENSGASDQEEYSHGVVNQLIQYIRENYDKPIRLSSLAQKFNYHPDYLSQIFKQYTGKTFGAYLTDIRIEQAKYLMDHGVSRVKDIAAMVGYSNEMYFSTAFKKSTGMSPTNYLHRLKEEI</sequence>
<evidence type="ECO:0000256" key="1">
    <source>
        <dbReference type="ARBA" id="ARBA00018672"/>
    </source>
</evidence>
<evidence type="ECO:0000256" key="6">
    <source>
        <dbReference type="PROSITE-ProRule" id="PRU00169"/>
    </source>
</evidence>
<evidence type="ECO:0000313" key="9">
    <source>
        <dbReference type="EMBL" id="MBC8610757.1"/>
    </source>
</evidence>
<name>A0A8J6PFH0_9FIRM</name>
<dbReference type="GO" id="GO:0043565">
    <property type="term" value="F:sequence-specific DNA binding"/>
    <property type="evidence" value="ECO:0007669"/>
    <property type="project" value="InterPro"/>
</dbReference>
<keyword evidence="4" id="KW-0804">Transcription</keyword>
<accession>A0A8J6PFH0</accession>
<dbReference type="PROSITE" id="PS01124">
    <property type="entry name" value="HTH_ARAC_FAMILY_2"/>
    <property type="match status" value="1"/>
</dbReference>
<evidence type="ECO:0000313" key="10">
    <source>
        <dbReference type="Proteomes" id="UP000632659"/>
    </source>
</evidence>
<feature type="modified residue" description="4-aspartylphosphate" evidence="6">
    <location>
        <position position="56"/>
    </location>
</feature>
<gene>
    <name evidence="9" type="ORF">H8702_06415</name>
</gene>
<dbReference type="Gene3D" id="1.10.10.60">
    <property type="entry name" value="Homeodomain-like"/>
    <property type="match status" value="2"/>
</dbReference>
<dbReference type="CDD" id="cd17536">
    <property type="entry name" value="REC_YesN-like"/>
    <property type="match status" value="1"/>
</dbReference>
<evidence type="ECO:0000259" key="8">
    <source>
        <dbReference type="PROSITE" id="PS50110"/>
    </source>
</evidence>
<keyword evidence="6" id="KW-0597">Phosphoprotein</keyword>
<dbReference type="AlphaFoldDB" id="A0A8J6PFH0"/>
<organism evidence="9 10">
    <name type="scientific">Massiliimalia timonensis</name>
    <dbReference type="NCBI Taxonomy" id="1987501"/>
    <lineage>
        <taxon>Bacteria</taxon>
        <taxon>Bacillati</taxon>
        <taxon>Bacillota</taxon>
        <taxon>Clostridia</taxon>
        <taxon>Eubacteriales</taxon>
        <taxon>Oscillospiraceae</taxon>
        <taxon>Massiliimalia</taxon>
    </lineage>
</organism>
<dbReference type="SUPFAM" id="SSF52172">
    <property type="entry name" value="CheY-like"/>
    <property type="match status" value="1"/>
</dbReference>
<dbReference type="Proteomes" id="UP000632659">
    <property type="component" value="Unassembled WGS sequence"/>
</dbReference>
<keyword evidence="10" id="KW-1185">Reference proteome</keyword>
<evidence type="ECO:0000256" key="4">
    <source>
        <dbReference type="ARBA" id="ARBA00023163"/>
    </source>
</evidence>
<keyword evidence="3" id="KW-0238">DNA-binding</keyword>
<dbReference type="SMART" id="SM00448">
    <property type="entry name" value="REC"/>
    <property type="match status" value="1"/>
</dbReference>
<evidence type="ECO:0000256" key="3">
    <source>
        <dbReference type="ARBA" id="ARBA00023125"/>
    </source>
</evidence>
<dbReference type="InterPro" id="IPR020449">
    <property type="entry name" value="Tscrpt_reg_AraC-type_HTH"/>
</dbReference>
<dbReference type="Pfam" id="PF12833">
    <property type="entry name" value="HTH_18"/>
    <property type="match status" value="1"/>
</dbReference>
<dbReference type="PROSITE" id="PS00041">
    <property type="entry name" value="HTH_ARAC_FAMILY_1"/>
    <property type="match status" value="1"/>
</dbReference>
<keyword evidence="2" id="KW-0805">Transcription regulation</keyword>